<dbReference type="NCBIfam" id="TIGR01352">
    <property type="entry name" value="tonB_Cterm"/>
    <property type="match status" value="1"/>
</dbReference>
<evidence type="ECO:0000256" key="4">
    <source>
        <dbReference type="ARBA" id="ARBA00023136"/>
    </source>
</evidence>
<keyword evidence="4 6" id="KW-0472">Membrane</keyword>
<dbReference type="GO" id="GO:0016020">
    <property type="term" value="C:membrane"/>
    <property type="evidence" value="ECO:0007669"/>
    <property type="project" value="UniProtKB-SubCell"/>
</dbReference>
<dbReference type="EMBL" id="CABPSR010000025">
    <property type="protein sequence ID" value="VVE85289.1"/>
    <property type="molecule type" value="Genomic_DNA"/>
</dbReference>
<evidence type="ECO:0000256" key="2">
    <source>
        <dbReference type="ARBA" id="ARBA00022692"/>
    </source>
</evidence>
<evidence type="ECO:0000313" key="7">
    <source>
        <dbReference type="EMBL" id="SNU82510.1"/>
    </source>
</evidence>
<sequence length="246" mass="26103">MKPRDFASRPPRGPLPSVKSTTSSPALALLRRRGGLIVGAVVVIGLAALFWHLLTDKASMRREVNSPPMLMLPPPPPPPPPQEKPPEPTPEKVKPEVVEPKPADPVEPPKDDTPPSPTKDLGDAVTINGDAQAGTDAFGIGAGSGGGMTGGGGGLGSRSYSAWLASSLQQAFGRDQRTRTLAFDDVRIDLWLDADGRATRVQLVRGTGSSTIDEAVLAMLRDFRAEEKPPASLRYPLAMSIRGRRP</sequence>
<keyword evidence="2 6" id="KW-0812">Transmembrane</keyword>
<dbReference type="GeneID" id="88093703"/>
<evidence type="ECO:0000256" key="6">
    <source>
        <dbReference type="SAM" id="Phobius"/>
    </source>
</evidence>
<feature type="region of interest" description="Disordered" evidence="5">
    <location>
        <begin position="1"/>
        <end position="24"/>
    </location>
</feature>
<feature type="compositionally biased region" description="Pro residues" evidence="5">
    <location>
        <begin position="70"/>
        <end position="83"/>
    </location>
</feature>
<feature type="transmembrane region" description="Helical" evidence="6">
    <location>
        <begin position="34"/>
        <end position="54"/>
    </location>
</feature>
<evidence type="ECO:0000256" key="5">
    <source>
        <dbReference type="SAM" id="MobiDB-lite"/>
    </source>
</evidence>
<dbReference type="AlphaFoldDB" id="A0A239SAS3"/>
<dbReference type="InterPro" id="IPR006260">
    <property type="entry name" value="TonB/TolA_C"/>
</dbReference>
<organism evidence="7 9">
    <name type="scientific">Pandoraea sputorum</name>
    <dbReference type="NCBI Taxonomy" id="93222"/>
    <lineage>
        <taxon>Bacteria</taxon>
        <taxon>Pseudomonadati</taxon>
        <taxon>Pseudomonadota</taxon>
        <taxon>Betaproteobacteria</taxon>
        <taxon>Burkholderiales</taxon>
        <taxon>Burkholderiaceae</taxon>
        <taxon>Pandoraea</taxon>
    </lineage>
</organism>
<reference evidence="8 10" key="2">
    <citation type="submission" date="2019-08" db="EMBL/GenBank/DDBJ databases">
        <authorList>
            <person name="Peeters C."/>
        </authorList>
    </citation>
    <scope>NUCLEOTIDE SEQUENCE [LARGE SCALE GENOMIC DNA]</scope>
    <source>
        <strain evidence="8 10">LMG 31121</strain>
    </source>
</reference>
<evidence type="ECO:0000313" key="8">
    <source>
        <dbReference type="EMBL" id="VVE85289.1"/>
    </source>
</evidence>
<dbReference type="SUPFAM" id="SSF74653">
    <property type="entry name" value="TolA/TonB C-terminal domain"/>
    <property type="match status" value="1"/>
</dbReference>
<evidence type="ECO:0000256" key="3">
    <source>
        <dbReference type="ARBA" id="ARBA00022989"/>
    </source>
</evidence>
<proteinExistence type="predicted"/>
<comment type="subcellular location">
    <subcellularLocation>
        <location evidence="1">Membrane</location>
        <topology evidence="1">Single-pass membrane protein</topology>
    </subcellularLocation>
</comment>
<dbReference type="RefSeq" id="WP_072633205.1">
    <property type="nucleotide sequence ID" value="NZ_CABPRX010000012.1"/>
</dbReference>
<keyword evidence="9" id="KW-1185">Reference proteome</keyword>
<dbReference type="EMBL" id="LT906435">
    <property type="protein sequence ID" value="SNU82510.1"/>
    <property type="molecule type" value="Genomic_DNA"/>
</dbReference>
<dbReference type="KEGG" id="pspu:NA29_09400"/>
<keyword evidence="3 6" id="KW-1133">Transmembrane helix</keyword>
<reference evidence="7 9" key="1">
    <citation type="submission" date="2017-06" db="EMBL/GenBank/DDBJ databases">
        <authorList>
            <consortium name="Pathogen Informatics"/>
        </authorList>
    </citation>
    <scope>NUCLEOTIDE SEQUENCE [LARGE SCALE GENOMIC DNA]</scope>
    <source>
        <strain evidence="7 9">NCTC13161</strain>
    </source>
</reference>
<gene>
    <name evidence="8" type="ORF">PSP31121_05165</name>
    <name evidence="7" type="ORF">SAMEA4530655_01022</name>
</gene>
<evidence type="ECO:0000256" key="1">
    <source>
        <dbReference type="ARBA" id="ARBA00004167"/>
    </source>
</evidence>
<dbReference type="STRING" id="93222.NA29_09400"/>
<protein>
    <submittedName>
        <fullName evidence="7">TonB family C-terminal domain</fullName>
    </submittedName>
</protein>
<dbReference type="Proteomes" id="UP000215126">
    <property type="component" value="Chromosome 1"/>
</dbReference>
<dbReference type="OrthoDB" id="7032053at2"/>
<dbReference type="Gene3D" id="3.30.1150.10">
    <property type="match status" value="1"/>
</dbReference>
<feature type="compositionally biased region" description="Basic and acidic residues" evidence="5">
    <location>
        <begin position="84"/>
        <end position="113"/>
    </location>
</feature>
<evidence type="ECO:0000313" key="9">
    <source>
        <dbReference type="Proteomes" id="UP000215126"/>
    </source>
</evidence>
<dbReference type="Proteomes" id="UP000335538">
    <property type="component" value="Unassembled WGS sequence"/>
</dbReference>
<accession>A0A239SAS3</accession>
<name>A0A239SAS3_9BURK</name>
<evidence type="ECO:0000313" key="10">
    <source>
        <dbReference type="Proteomes" id="UP000335538"/>
    </source>
</evidence>
<feature type="region of interest" description="Disordered" evidence="5">
    <location>
        <begin position="65"/>
        <end position="126"/>
    </location>
</feature>